<feature type="binding site" evidence="13">
    <location>
        <position position="9"/>
    </location>
    <ligand>
        <name>Mg(2+)</name>
        <dbReference type="ChEBI" id="CHEBI:18420"/>
        <label>1</label>
    </ligand>
</feature>
<evidence type="ECO:0000256" key="6">
    <source>
        <dbReference type="ARBA" id="ARBA00022763"/>
    </source>
</evidence>
<feature type="active site" evidence="13">
    <location>
        <position position="71"/>
    </location>
</feature>
<evidence type="ECO:0000256" key="7">
    <source>
        <dbReference type="ARBA" id="ARBA00022801"/>
    </source>
</evidence>
<comment type="cofactor">
    <cofactor evidence="13">
        <name>Mg(2+)</name>
        <dbReference type="ChEBI" id="CHEBI:18420"/>
    </cofactor>
    <text evidence="13">Binds 2 Mg(2+) ion per subunit.</text>
</comment>
<dbReference type="GO" id="GO:0003677">
    <property type="term" value="F:DNA binding"/>
    <property type="evidence" value="ECO:0007669"/>
    <property type="project" value="UniProtKB-KW"/>
</dbReference>
<dbReference type="PRINTS" id="PR00696">
    <property type="entry name" value="RSOLVASERUVC"/>
</dbReference>
<keyword evidence="6 13" id="KW-0227">DNA damage</keyword>
<dbReference type="CDD" id="cd16962">
    <property type="entry name" value="RuvC"/>
    <property type="match status" value="1"/>
</dbReference>
<reference evidence="15 16" key="1">
    <citation type="submission" date="2020-12" db="EMBL/GenBank/DDBJ databases">
        <title>Sulforoseuscoccus oceanibium gen. nov., sp. nov., a representative of the phylum Verrucomicrobia with special cytoplasmic membrane, and proposal of Sulforoseuscoccusaceae fam. nov.</title>
        <authorList>
            <person name="Xi F."/>
        </authorList>
    </citation>
    <scope>NUCLEOTIDE SEQUENCE [LARGE SCALE GENOMIC DNA]</scope>
    <source>
        <strain evidence="15 16">T37</strain>
    </source>
</reference>
<dbReference type="InterPro" id="IPR002176">
    <property type="entry name" value="X-over_junc_endoDNase_RuvC"/>
</dbReference>
<keyword evidence="10 13" id="KW-0233">DNA recombination</keyword>
<evidence type="ECO:0000256" key="12">
    <source>
        <dbReference type="ARBA" id="ARBA00029354"/>
    </source>
</evidence>
<dbReference type="HAMAP" id="MF_00034">
    <property type="entry name" value="RuvC"/>
    <property type="match status" value="1"/>
</dbReference>
<dbReference type="FunFam" id="3.30.420.10:FF:000002">
    <property type="entry name" value="Crossover junction endodeoxyribonuclease RuvC"/>
    <property type="match status" value="1"/>
</dbReference>
<comment type="similarity">
    <text evidence="1 13">Belongs to the RuvC family.</text>
</comment>
<gene>
    <name evidence="13 15" type="primary">ruvC</name>
    <name evidence="15" type="ORF">G3M56_014125</name>
</gene>
<keyword evidence="5 13" id="KW-0255">Endonuclease</keyword>
<evidence type="ECO:0000313" key="15">
    <source>
        <dbReference type="EMBL" id="QQL44978.1"/>
    </source>
</evidence>
<dbReference type="InterPro" id="IPR036397">
    <property type="entry name" value="RNaseH_sf"/>
</dbReference>
<evidence type="ECO:0000313" key="16">
    <source>
        <dbReference type="Proteomes" id="UP000475117"/>
    </source>
</evidence>
<keyword evidence="16" id="KW-1185">Reference proteome</keyword>
<dbReference type="AlphaFoldDB" id="A0A6B3LAP7"/>
<dbReference type="PANTHER" id="PTHR30194">
    <property type="entry name" value="CROSSOVER JUNCTION ENDODEOXYRIBONUCLEASE RUVC"/>
    <property type="match status" value="1"/>
</dbReference>
<dbReference type="RefSeq" id="WP_164365396.1">
    <property type="nucleotide sequence ID" value="NZ_CP066776.1"/>
</dbReference>
<keyword evidence="11 13" id="KW-0234">DNA repair</keyword>
<dbReference type="Pfam" id="PF02075">
    <property type="entry name" value="RuvC"/>
    <property type="match status" value="1"/>
</dbReference>
<feature type="active site" evidence="13">
    <location>
        <position position="9"/>
    </location>
</feature>
<dbReference type="NCBIfam" id="TIGR00228">
    <property type="entry name" value="ruvC"/>
    <property type="match status" value="1"/>
</dbReference>
<feature type="active site" evidence="13">
    <location>
        <position position="143"/>
    </location>
</feature>
<dbReference type="GO" id="GO:0000287">
    <property type="term" value="F:magnesium ion binding"/>
    <property type="evidence" value="ECO:0007669"/>
    <property type="project" value="UniProtKB-UniRule"/>
</dbReference>
<comment type="subunit">
    <text evidence="13">Homodimer which binds Holliday junction (HJ) DNA. The HJ becomes 2-fold symmetrical on binding to RuvC with unstacked arms; it has a different conformation from HJ DNA in complex with RuvA. In the full resolvosome a probable DNA-RuvA(4)-RuvB(12)-RuvC(2) complex forms which resolves the HJ.</text>
</comment>
<dbReference type="EC" id="3.1.21.10" evidence="13 14"/>
<evidence type="ECO:0000256" key="5">
    <source>
        <dbReference type="ARBA" id="ARBA00022759"/>
    </source>
</evidence>
<evidence type="ECO:0000256" key="4">
    <source>
        <dbReference type="ARBA" id="ARBA00022723"/>
    </source>
</evidence>
<proteinExistence type="inferred from homology"/>
<evidence type="ECO:0000256" key="2">
    <source>
        <dbReference type="ARBA" id="ARBA00022490"/>
    </source>
</evidence>
<name>A0A6B3LAP7_9BACT</name>
<evidence type="ECO:0000256" key="9">
    <source>
        <dbReference type="ARBA" id="ARBA00023125"/>
    </source>
</evidence>
<comment type="subcellular location">
    <subcellularLocation>
        <location evidence="13">Cytoplasm</location>
    </subcellularLocation>
</comment>
<dbReference type="PANTHER" id="PTHR30194:SF3">
    <property type="entry name" value="CROSSOVER JUNCTION ENDODEOXYRIBONUCLEASE RUVC"/>
    <property type="match status" value="1"/>
</dbReference>
<keyword evidence="7 13" id="KW-0378">Hydrolase</keyword>
<dbReference type="GO" id="GO:0008821">
    <property type="term" value="F:crossover junction DNA endonuclease activity"/>
    <property type="evidence" value="ECO:0007669"/>
    <property type="project" value="UniProtKB-UniRule"/>
</dbReference>
<organism evidence="15 16">
    <name type="scientific">Sulfuriroseicoccus oceanibius</name>
    <dbReference type="NCBI Taxonomy" id="2707525"/>
    <lineage>
        <taxon>Bacteria</taxon>
        <taxon>Pseudomonadati</taxon>
        <taxon>Verrucomicrobiota</taxon>
        <taxon>Verrucomicrobiia</taxon>
        <taxon>Verrucomicrobiales</taxon>
        <taxon>Verrucomicrobiaceae</taxon>
        <taxon>Sulfuriroseicoccus</taxon>
    </lineage>
</organism>
<keyword evidence="4 13" id="KW-0479">Metal-binding</keyword>
<evidence type="ECO:0000256" key="8">
    <source>
        <dbReference type="ARBA" id="ARBA00022842"/>
    </source>
</evidence>
<keyword evidence="9 13" id="KW-0238">DNA-binding</keyword>
<evidence type="ECO:0000256" key="14">
    <source>
        <dbReference type="NCBIfam" id="TIGR00228"/>
    </source>
</evidence>
<dbReference type="Proteomes" id="UP000475117">
    <property type="component" value="Chromosome"/>
</dbReference>
<keyword evidence="2 13" id="KW-0963">Cytoplasm</keyword>
<comment type="function">
    <text evidence="13">The RuvA-RuvB-RuvC complex processes Holliday junction (HJ) DNA during genetic recombination and DNA repair. Endonuclease that resolves HJ intermediates. Cleaves cruciform DNA by making single-stranded nicks across the HJ at symmetrical positions within the homologous arms, yielding a 5'-phosphate and a 3'-hydroxyl group; requires a central core of homology in the junction. The consensus cleavage sequence is 5'-(A/T)TT(C/G)-3'. Cleavage occurs on the 3'-side of the TT dinucleotide at the point of strand exchange. HJ branch migration catalyzed by RuvA-RuvB allows RuvC to scan DNA until it finds its consensus sequence, where it cleaves and resolves the cruciform DNA.</text>
</comment>
<evidence type="ECO:0000256" key="10">
    <source>
        <dbReference type="ARBA" id="ARBA00023172"/>
    </source>
</evidence>
<dbReference type="EMBL" id="CP066776">
    <property type="protein sequence ID" value="QQL44978.1"/>
    <property type="molecule type" value="Genomic_DNA"/>
</dbReference>
<accession>A0A6B3LAP7</accession>
<dbReference type="GO" id="GO:0006281">
    <property type="term" value="P:DNA repair"/>
    <property type="evidence" value="ECO:0007669"/>
    <property type="project" value="UniProtKB-UniRule"/>
</dbReference>
<protein>
    <recommendedName>
        <fullName evidence="13 14">Crossover junction endodeoxyribonuclease RuvC</fullName>
        <ecNumber evidence="13 14">3.1.21.10</ecNumber>
    </recommendedName>
    <alternativeName>
        <fullName evidence="13">Holliday junction nuclease RuvC</fullName>
    </alternativeName>
    <alternativeName>
        <fullName evidence="13">Holliday junction resolvase RuvC</fullName>
    </alternativeName>
</protein>
<comment type="catalytic activity">
    <reaction evidence="12 13">
        <text>Endonucleolytic cleavage at a junction such as a reciprocal single-stranded crossover between two homologous DNA duplexes (Holliday junction).</text>
        <dbReference type="EC" id="3.1.21.10"/>
    </reaction>
</comment>
<feature type="binding site" evidence="13">
    <location>
        <position position="71"/>
    </location>
    <ligand>
        <name>Mg(2+)</name>
        <dbReference type="ChEBI" id="CHEBI:18420"/>
        <label>2</label>
    </ligand>
</feature>
<evidence type="ECO:0000256" key="1">
    <source>
        <dbReference type="ARBA" id="ARBA00009518"/>
    </source>
</evidence>
<dbReference type="GO" id="GO:0005737">
    <property type="term" value="C:cytoplasm"/>
    <property type="evidence" value="ECO:0007669"/>
    <property type="project" value="UniProtKB-SubCell"/>
</dbReference>
<sequence length="171" mass="18296">MSRRILAIDPAIRNTGFAVLEQRDGQRTPTPLAYGTIKNKASLRQSACLLAITEHLREVIRTHQPNECAVEGIIYVQSHRTAITMGAARAAALIAAAEAGLEIREYAPKRVKQSVVGRGAADKDQVAFMVRALLGLRETPDHDAADALAIGLTHLTESSSPAAKLNPPASI</sequence>
<evidence type="ECO:0000256" key="3">
    <source>
        <dbReference type="ARBA" id="ARBA00022722"/>
    </source>
</evidence>
<keyword evidence="8 13" id="KW-0460">Magnesium</keyword>
<dbReference type="InterPro" id="IPR012337">
    <property type="entry name" value="RNaseH-like_sf"/>
</dbReference>
<dbReference type="Gene3D" id="3.30.420.10">
    <property type="entry name" value="Ribonuclease H-like superfamily/Ribonuclease H"/>
    <property type="match status" value="1"/>
</dbReference>
<feature type="binding site" evidence="13">
    <location>
        <position position="143"/>
    </location>
    <ligand>
        <name>Mg(2+)</name>
        <dbReference type="ChEBI" id="CHEBI:18420"/>
        <label>1</label>
    </ligand>
</feature>
<dbReference type="KEGG" id="soa:G3M56_014125"/>
<dbReference type="GO" id="GO:0048476">
    <property type="term" value="C:Holliday junction resolvase complex"/>
    <property type="evidence" value="ECO:0007669"/>
    <property type="project" value="UniProtKB-UniRule"/>
</dbReference>
<dbReference type="SUPFAM" id="SSF53098">
    <property type="entry name" value="Ribonuclease H-like"/>
    <property type="match status" value="1"/>
</dbReference>
<keyword evidence="3 13" id="KW-0540">Nuclease</keyword>
<evidence type="ECO:0000256" key="13">
    <source>
        <dbReference type="HAMAP-Rule" id="MF_00034"/>
    </source>
</evidence>
<evidence type="ECO:0000256" key="11">
    <source>
        <dbReference type="ARBA" id="ARBA00023204"/>
    </source>
</evidence>
<dbReference type="GO" id="GO:0006310">
    <property type="term" value="P:DNA recombination"/>
    <property type="evidence" value="ECO:0007669"/>
    <property type="project" value="UniProtKB-UniRule"/>
</dbReference>